<organism evidence="3 4">
    <name type="scientific">Spongisporangium articulatum</name>
    <dbReference type="NCBI Taxonomy" id="3362603"/>
    <lineage>
        <taxon>Bacteria</taxon>
        <taxon>Bacillati</taxon>
        <taxon>Actinomycetota</taxon>
        <taxon>Actinomycetes</taxon>
        <taxon>Kineosporiales</taxon>
        <taxon>Kineosporiaceae</taxon>
        <taxon>Spongisporangium</taxon>
    </lineage>
</organism>
<evidence type="ECO:0000256" key="2">
    <source>
        <dbReference type="SAM" id="Phobius"/>
    </source>
</evidence>
<comment type="caution">
    <text evidence="3">The sequence shown here is derived from an EMBL/GenBank/DDBJ whole genome shotgun (WGS) entry which is preliminary data.</text>
</comment>
<sequence length="121" mass="13023">MDPHSRPQPVQSITTARPARSEDQGARIKRYLIAMAIRTVCVVLAVVVPGPARWVFATGAVFLPYVAVVMANAVGSGRRNNVQVTESPLIALPRDAESSAPDRTIRQSAEWTSNGSPERTG</sequence>
<keyword evidence="2" id="KW-0812">Transmembrane</keyword>
<dbReference type="Pfam" id="PF11298">
    <property type="entry name" value="DUF3099"/>
    <property type="match status" value="1"/>
</dbReference>
<dbReference type="InterPro" id="IPR021449">
    <property type="entry name" value="DUF3099"/>
</dbReference>
<keyword evidence="2" id="KW-0472">Membrane</keyword>
<feature type="compositionally biased region" description="Polar residues" evidence="1">
    <location>
        <begin position="106"/>
        <end position="121"/>
    </location>
</feature>
<evidence type="ECO:0000313" key="3">
    <source>
        <dbReference type="EMBL" id="MFI7589024.1"/>
    </source>
</evidence>
<feature type="region of interest" description="Disordered" evidence="1">
    <location>
        <begin position="1"/>
        <end position="24"/>
    </location>
</feature>
<feature type="transmembrane region" description="Helical" evidence="2">
    <location>
        <begin position="31"/>
        <end position="48"/>
    </location>
</feature>
<accession>A0ABW8ARL6</accession>
<evidence type="ECO:0000256" key="1">
    <source>
        <dbReference type="SAM" id="MobiDB-lite"/>
    </source>
</evidence>
<evidence type="ECO:0000313" key="4">
    <source>
        <dbReference type="Proteomes" id="UP001612915"/>
    </source>
</evidence>
<feature type="region of interest" description="Disordered" evidence="1">
    <location>
        <begin position="93"/>
        <end position="121"/>
    </location>
</feature>
<dbReference type="RefSeq" id="WP_398283309.1">
    <property type="nucleotide sequence ID" value="NZ_JBITLV010000006.1"/>
</dbReference>
<gene>
    <name evidence="3" type="ORF">ACIB24_18325</name>
</gene>
<dbReference type="EMBL" id="JBITLV010000006">
    <property type="protein sequence ID" value="MFI7589024.1"/>
    <property type="molecule type" value="Genomic_DNA"/>
</dbReference>
<feature type="transmembrane region" description="Helical" evidence="2">
    <location>
        <begin position="54"/>
        <end position="74"/>
    </location>
</feature>
<keyword evidence="2" id="KW-1133">Transmembrane helix</keyword>
<keyword evidence="4" id="KW-1185">Reference proteome</keyword>
<protein>
    <submittedName>
        <fullName evidence="3">DUF3099 domain-containing protein</fullName>
    </submittedName>
</protein>
<dbReference type="Proteomes" id="UP001612915">
    <property type="component" value="Unassembled WGS sequence"/>
</dbReference>
<proteinExistence type="predicted"/>
<name>A0ABW8ARL6_9ACTN</name>
<reference evidence="3 4" key="1">
    <citation type="submission" date="2024-10" db="EMBL/GenBank/DDBJ databases">
        <title>The Natural Products Discovery Center: Release of the First 8490 Sequenced Strains for Exploring Actinobacteria Biosynthetic Diversity.</title>
        <authorList>
            <person name="Kalkreuter E."/>
            <person name="Kautsar S.A."/>
            <person name="Yang D."/>
            <person name="Bader C.D."/>
            <person name="Teijaro C.N."/>
            <person name="Fluegel L."/>
            <person name="Davis C.M."/>
            <person name="Simpson J.R."/>
            <person name="Lauterbach L."/>
            <person name="Steele A.D."/>
            <person name="Gui C."/>
            <person name="Meng S."/>
            <person name="Li G."/>
            <person name="Viehrig K."/>
            <person name="Ye F."/>
            <person name="Su P."/>
            <person name="Kiefer A.F."/>
            <person name="Nichols A."/>
            <person name="Cepeda A.J."/>
            <person name="Yan W."/>
            <person name="Fan B."/>
            <person name="Jiang Y."/>
            <person name="Adhikari A."/>
            <person name="Zheng C.-J."/>
            <person name="Schuster L."/>
            <person name="Cowan T.M."/>
            <person name="Smanski M.J."/>
            <person name="Chevrette M.G."/>
            <person name="De Carvalho L.P.S."/>
            <person name="Shen B."/>
        </authorList>
    </citation>
    <scope>NUCLEOTIDE SEQUENCE [LARGE SCALE GENOMIC DNA]</scope>
    <source>
        <strain evidence="3 4">NPDC049639</strain>
    </source>
</reference>